<evidence type="ECO:0000313" key="3">
    <source>
        <dbReference type="EMBL" id="KAI8575145.1"/>
    </source>
</evidence>
<keyword evidence="4" id="KW-1185">Reference proteome</keyword>
<proteinExistence type="inferred from homology"/>
<dbReference type="Proteomes" id="UP001206595">
    <property type="component" value="Unassembled WGS sequence"/>
</dbReference>
<dbReference type="InterPro" id="IPR019128">
    <property type="entry name" value="Dcc1"/>
</dbReference>
<dbReference type="GO" id="GO:0034088">
    <property type="term" value="P:maintenance of mitotic sister chromatid cohesion"/>
    <property type="evidence" value="ECO:0007669"/>
    <property type="project" value="TreeGrafter"/>
</dbReference>
<dbReference type="PANTHER" id="PTHR13395">
    <property type="entry name" value="SISTER CHROMATID COHESION PROTEIN DCC1-RELATED"/>
    <property type="match status" value="1"/>
</dbReference>
<dbReference type="EMBL" id="MU620997">
    <property type="protein sequence ID" value="KAI8575145.1"/>
    <property type="molecule type" value="Genomic_DNA"/>
</dbReference>
<dbReference type="GO" id="GO:0000775">
    <property type="term" value="C:chromosome, centromeric region"/>
    <property type="evidence" value="ECO:0007669"/>
    <property type="project" value="TreeGrafter"/>
</dbReference>
<organism evidence="3 4">
    <name type="scientific">Umbelopsis ramanniana AG</name>
    <dbReference type="NCBI Taxonomy" id="1314678"/>
    <lineage>
        <taxon>Eukaryota</taxon>
        <taxon>Fungi</taxon>
        <taxon>Fungi incertae sedis</taxon>
        <taxon>Mucoromycota</taxon>
        <taxon>Mucoromycotina</taxon>
        <taxon>Umbelopsidomycetes</taxon>
        <taxon>Umbelopsidales</taxon>
        <taxon>Umbelopsidaceae</taxon>
        <taxon>Umbelopsis</taxon>
    </lineage>
</organism>
<evidence type="ECO:0000256" key="1">
    <source>
        <dbReference type="ARBA" id="ARBA00007017"/>
    </source>
</evidence>
<protein>
    <recommendedName>
        <fullName evidence="5">Sister chromatid cohesion protein DCC1</fullName>
    </recommendedName>
</protein>
<evidence type="ECO:0000313" key="4">
    <source>
        <dbReference type="Proteomes" id="UP001206595"/>
    </source>
</evidence>
<comment type="caution">
    <text evidence="3">The sequence shown here is derived from an EMBL/GenBank/DDBJ whole genome shotgun (WGS) entry which is preliminary data.</text>
</comment>
<keyword evidence="2" id="KW-0235">DNA replication</keyword>
<dbReference type="PANTHER" id="PTHR13395:SF6">
    <property type="entry name" value="SISTER CHROMATID COHESION PROTEIN DCC1"/>
    <property type="match status" value="1"/>
</dbReference>
<reference evidence="3" key="2">
    <citation type="journal article" date="2022" name="Proc. Natl. Acad. Sci. U.S.A.">
        <title>Diploid-dominant life cycles characterize the early evolution of Fungi.</title>
        <authorList>
            <person name="Amses K.R."/>
            <person name="Simmons D.R."/>
            <person name="Longcore J.E."/>
            <person name="Mondo S.J."/>
            <person name="Seto K."/>
            <person name="Jeronimo G.H."/>
            <person name="Bonds A.E."/>
            <person name="Quandt C.A."/>
            <person name="Davis W.J."/>
            <person name="Chang Y."/>
            <person name="Federici B.A."/>
            <person name="Kuo A."/>
            <person name="LaButti K."/>
            <person name="Pangilinan J."/>
            <person name="Andreopoulos W."/>
            <person name="Tritt A."/>
            <person name="Riley R."/>
            <person name="Hundley H."/>
            <person name="Johnson J."/>
            <person name="Lipzen A."/>
            <person name="Barry K."/>
            <person name="Lang B.F."/>
            <person name="Cuomo C.A."/>
            <person name="Buchler N.E."/>
            <person name="Grigoriev I.V."/>
            <person name="Spatafora J.W."/>
            <person name="Stajich J.E."/>
            <person name="James T.Y."/>
        </authorList>
    </citation>
    <scope>NUCLEOTIDE SEQUENCE</scope>
    <source>
        <strain evidence="3">AG</strain>
    </source>
</reference>
<comment type="similarity">
    <text evidence="1">Belongs to the DCC1 family.</text>
</comment>
<reference evidence="3" key="1">
    <citation type="submission" date="2021-06" db="EMBL/GenBank/DDBJ databases">
        <authorList>
            <consortium name="DOE Joint Genome Institute"/>
            <person name="Mondo S.J."/>
            <person name="Amses K.R."/>
            <person name="Simmons D.R."/>
            <person name="Longcore J.E."/>
            <person name="Seto K."/>
            <person name="Alves G.H."/>
            <person name="Bonds A.E."/>
            <person name="Quandt C.A."/>
            <person name="Davis W.J."/>
            <person name="Chang Y."/>
            <person name="Letcher P.M."/>
            <person name="Powell M.J."/>
            <person name="Kuo A."/>
            <person name="Labutti K."/>
            <person name="Pangilinan J."/>
            <person name="Andreopoulos W."/>
            <person name="Tritt A."/>
            <person name="Riley R."/>
            <person name="Hundley H."/>
            <person name="Johnson J."/>
            <person name="Lipzen A."/>
            <person name="Barry K."/>
            <person name="Berbee M.L."/>
            <person name="Buchler N.E."/>
            <person name="Grigoriev I.V."/>
            <person name="Spatafora J.W."/>
            <person name="Stajich J.E."/>
            <person name="James T.Y."/>
        </authorList>
    </citation>
    <scope>NUCLEOTIDE SEQUENCE</scope>
    <source>
        <strain evidence="3">AG</strain>
    </source>
</reference>
<evidence type="ECO:0000256" key="2">
    <source>
        <dbReference type="ARBA" id="ARBA00022705"/>
    </source>
</evidence>
<name>A0AAD5H7B5_UMBRA</name>
<gene>
    <name evidence="3" type="ORF">K450DRAFT_263149</name>
</gene>
<dbReference type="GO" id="GO:0000785">
    <property type="term" value="C:chromatin"/>
    <property type="evidence" value="ECO:0007669"/>
    <property type="project" value="TreeGrafter"/>
</dbReference>
<sequence>MSSKHSALKFSNDYESNSLKLLELSPDLLEELTTNSSPLYIKGATDEEAVLCTNKKTYSVRQVNLSNSLLLASQSLDDTLPVYNIKDTQFSTIELLPCLPRIEKIDTILNPTMYTGPENESTVQAKGQLYTYDNLLSLIQASEQELQQELNRRHAVVIDGYYRFIHPRYLHRIIDAVITSAEIHDMELTRISVDQCRQYLMEEFELNALDEDVLTKCLESVSDEQSAADGTYSFNETKLCRLLGERLLVAERGKQWQLDEFLELWQKRTPHPFEAKLEMLRGLYIKTPKSRSSGESLSNWLISYFPLSELPADPAGRFSHLFLEQKQWAPEDMLPFIEDLAPDKKKLDALLLKFTRSQKLDGHVVYGSRIK</sequence>
<dbReference type="AlphaFoldDB" id="A0AAD5H7B5"/>
<dbReference type="RefSeq" id="XP_051440149.1">
    <property type="nucleotide sequence ID" value="XM_051592599.1"/>
</dbReference>
<dbReference type="Pfam" id="PF09724">
    <property type="entry name" value="Dcc1"/>
    <property type="match status" value="1"/>
</dbReference>
<dbReference type="GO" id="GO:0006260">
    <property type="term" value="P:DNA replication"/>
    <property type="evidence" value="ECO:0007669"/>
    <property type="project" value="UniProtKB-KW"/>
</dbReference>
<dbReference type="GO" id="GO:0031390">
    <property type="term" value="C:Ctf18 RFC-like complex"/>
    <property type="evidence" value="ECO:0007669"/>
    <property type="project" value="InterPro"/>
</dbReference>
<dbReference type="GeneID" id="75917941"/>
<evidence type="ECO:0008006" key="5">
    <source>
        <dbReference type="Google" id="ProtNLM"/>
    </source>
</evidence>
<accession>A0AAD5H7B5</accession>